<comment type="caution">
    <text evidence="2">The sequence shown here is derived from an EMBL/GenBank/DDBJ whole genome shotgun (WGS) entry which is preliminary data.</text>
</comment>
<gene>
    <name evidence="2" type="ORF">AVEN_61587_1</name>
</gene>
<dbReference type="Proteomes" id="UP000499080">
    <property type="component" value="Unassembled WGS sequence"/>
</dbReference>
<evidence type="ECO:0000313" key="3">
    <source>
        <dbReference type="Proteomes" id="UP000499080"/>
    </source>
</evidence>
<feature type="compositionally biased region" description="Polar residues" evidence="1">
    <location>
        <begin position="125"/>
        <end position="134"/>
    </location>
</feature>
<proteinExistence type="predicted"/>
<reference evidence="2 3" key="1">
    <citation type="journal article" date="2019" name="Sci. Rep.">
        <title>Orb-weaving spider Araneus ventricosus genome elucidates the spidroin gene catalogue.</title>
        <authorList>
            <person name="Kono N."/>
            <person name="Nakamura H."/>
            <person name="Ohtoshi R."/>
            <person name="Moran D.A.P."/>
            <person name="Shinohara A."/>
            <person name="Yoshida Y."/>
            <person name="Fujiwara M."/>
            <person name="Mori M."/>
            <person name="Tomita M."/>
            <person name="Arakawa K."/>
        </authorList>
    </citation>
    <scope>NUCLEOTIDE SEQUENCE [LARGE SCALE GENOMIC DNA]</scope>
</reference>
<protein>
    <submittedName>
        <fullName evidence="2">Uncharacterized protein</fullName>
    </submittedName>
</protein>
<keyword evidence="3" id="KW-1185">Reference proteome</keyword>
<organism evidence="2 3">
    <name type="scientific">Araneus ventricosus</name>
    <name type="common">Orbweaver spider</name>
    <name type="synonym">Epeira ventricosa</name>
    <dbReference type="NCBI Taxonomy" id="182803"/>
    <lineage>
        <taxon>Eukaryota</taxon>
        <taxon>Metazoa</taxon>
        <taxon>Ecdysozoa</taxon>
        <taxon>Arthropoda</taxon>
        <taxon>Chelicerata</taxon>
        <taxon>Arachnida</taxon>
        <taxon>Araneae</taxon>
        <taxon>Araneomorphae</taxon>
        <taxon>Entelegynae</taxon>
        <taxon>Araneoidea</taxon>
        <taxon>Araneidae</taxon>
        <taxon>Araneus</taxon>
    </lineage>
</organism>
<accession>A0A4Y2NPT8</accession>
<feature type="region of interest" description="Disordered" evidence="1">
    <location>
        <begin position="113"/>
        <end position="134"/>
    </location>
</feature>
<sequence length="134" mass="15011">MAQGPKLAKLRQAPMLEMTFSTRKGDTHEKFLLFCFRFSLDDEEDWKGVALRVEYYVPLKGQIFFSHDVMLTAPPPWVNKGGSHQLWVFPASALTLVLARTQDHQGTVTTLNAKPKVTPSLDPLSETNHVAGTD</sequence>
<dbReference type="EMBL" id="BGPR01009396">
    <property type="protein sequence ID" value="GBN39736.1"/>
    <property type="molecule type" value="Genomic_DNA"/>
</dbReference>
<dbReference type="AlphaFoldDB" id="A0A4Y2NPT8"/>
<evidence type="ECO:0000313" key="2">
    <source>
        <dbReference type="EMBL" id="GBN39736.1"/>
    </source>
</evidence>
<evidence type="ECO:0000256" key="1">
    <source>
        <dbReference type="SAM" id="MobiDB-lite"/>
    </source>
</evidence>
<name>A0A4Y2NPT8_ARAVE</name>